<dbReference type="InterPro" id="IPR023173">
    <property type="entry name" value="NADPH_Cyt_P450_Rdtase_alpha"/>
</dbReference>
<evidence type="ECO:0000256" key="2">
    <source>
        <dbReference type="ARBA" id="ARBA00022516"/>
    </source>
</evidence>
<keyword evidence="15 20" id="KW-0496">Mitochondrion</keyword>
<comment type="similarity">
    <text evidence="20">In the C-terminal section; belongs to the flavoprotein pyridine nucleotide cytochrome reductase family.</text>
</comment>
<dbReference type="PRINTS" id="PR00371">
    <property type="entry name" value="FPNCR"/>
</dbReference>
<feature type="binding site" evidence="20">
    <location>
        <begin position="622"/>
        <end position="624"/>
    </location>
    <ligand>
        <name>FAD</name>
        <dbReference type="ChEBI" id="CHEBI:57692"/>
    </ligand>
</feature>
<feature type="binding site" evidence="20">
    <location>
        <begin position="228"/>
        <end position="233"/>
    </location>
    <ligand>
        <name>FMN</name>
        <dbReference type="ChEBI" id="CHEBI:58210"/>
    </ligand>
</feature>
<keyword evidence="5 20" id="KW-0812">Transmembrane</keyword>
<dbReference type="Gene3D" id="1.20.990.10">
    <property type="entry name" value="NADPH-cytochrome p450 Reductase, Chain A, domain 3"/>
    <property type="match status" value="1"/>
</dbReference>
<dbReference type="Gene3D" id="2.40.30.10">
    <property type="entry name" value="Translation factors"/>
    <property type="match status" value="1"/>
</dbReference>
<evidence type="ECO:0000256" key="17">
    <source>
        <dbReference type="ARBA" id="ARBA00023166"/>
    </source>
</evidence>
<evidence type="ECO:0000256" key="18">
    <source>
        <dbReference type="ARBA" id="ARBA00023221"/>
    </source>
</evidence>
<dbReference type="AlphaFoldDB" id="A0A9P7HGT7"/>
<keyword evidence="17 20" id="KW-1207">Sterol metabolism</keyword>
<feature type="binding site" evidence="20">
    <location>
        <position position="843"/>
    </location>
    <ligand>
        <name>FAD</name>
        <dbReference type="ChEBI" id="CHEBI:57692"/>
    </ligand>
</feature>
<dbReference type="InterPro" id="IPR039261">
    <property type="entry name" value="FNR_nucleotide-bd"/>
</dbReference>
<dbReference type="GO" id="GO:0050661">
    <property type="term" value="F:NADP binding"/>
    <property type="evidence" value="ECO:0007669"/>
    <property type="project" value="UniProtKB-UniRule"/>
</dbReference>
<keyword evidence="16 20" id="KW-0472">Membrane</keyword>
<dbReference type="Gene3D" id="3.40.50.360">
    <property type="match status" value="1"/>
</dbReference>
<dbReference type="GO" id="GO:0006696">
    <property type="term" value="P:ergosterol biosynthetic process"/>
    <property type="evidence" value="ECO:0007669"/>
    <property type="project" value="UniProtKB-UniRule"/>
</dbReference>
<evidence type="ECO:0000256" key="4">
    <source>
        <dbReference type="ARBA" id="ARBA00022643"/>
    </source>
</evidence>
<evidence type="ECO:0000256" key="11">
    <source>
        <dbReference type="ARBA" id="ARBA00022989"/>
    </source>
</evidence>
<dbReference type="GO" id="GO:0050660">
    <property type="term" value="F:flavin adenine dinucleotide binding"/>
    <property type="evidence" value="ECO:0007669"/>
    <property type="project" value="UniProtKB-UniRule"/>
</dbReference>
<feature type="binding site" evidence="20">
    <location>
        <begin position="763"/>
        <end position="764"/>
    </location>
    <ligand>
        <name>NADP(+)</name>
        <dbReference type="ChEBI" id="CHEBI:58349"/>
    </ligand>
</feature>
<dbReference type="EMBL" id="JADFTT010000719">
    <property type="protein sequence ID" value="KAG5759057.1"/>
    <property type="molecule type" value="Genomic_DNA"/>
</dbReference>
<evidence type="ECO:0000259" key="21">
    <source>
        <dbReference type="PROSITE" id="PS50902"/>
    </source>
</evidence>
<comment type="subcellular location">
    <subcellularLocation>
        <location evidence="20">Endoplasmic reticulum membrane</location>
        <topology evidence="20">Single-pass membrane protein</topology>
        <orientation evidence="20">Cytoplasmic side</orientation>
    </subcellularLocation>
    <subcellularLocation>
        <location evidence="20">Mitochondrion outer membrane</location>
        <topology evidence="20">Single-pass membrane protein</topology>
        <orientation evidence="20">Cytoplasmic side</orientation>
    </subcellularLocation>
    <subcellularLocation>
        <location evidence="20">Cell membrane</location>
        <topology evidence="20">Single-pass membrane protein</topology>
        <orientation evidence="20">Cytoplasmic side</orientation>
    </subcellularLocation>
</comment>
<dbReference type="SUPFAM" id="SSF63380">
    <property type="entry name" value="Riboflavin synthase domain-like"/>
    <property type="match status" value="1"/>
</dbReference>
<evidence type="ECO:0000256" key="6">
    <source>
        <dbReference type="ARBA" id="ARBA00022787"/>
    </source>
</evidence>
<keyword evidence="14 20" id="KW-0443">Lipid metabolism</keyword>
<reference evidence="23" key="2">
    <citation type="submission" date="2020-10" db="EMBL/GenBank/DDBJ databases">
        <authorList>
            <person name="Peck L.D."/>
            <person name="Nowell R.W."/>
            <person name="Flood J."/>
            <person name="Ryan M.J."/>
            <person name="Barraclough T.G."/>
        </authorList>
    </citation>
    <scope>NUCLEOTIDE SEQUENCE</scope>
    <source>
        <strain evidence="23">IMI 127659i</strain>
    </source>
</reference>
<keyword evidence="24" id="KW-1185">Reference proteome</keyword>
<dbReference type="InterPro" id="IPR017927">
    <property type="entry name" value="FAD-bd_FR_type"/>
</dbReference>
<evidence type="ECO:0000256" key="8">
    <source>
        <dbReference type="ARBA" id="ARBA00022827"/>
    </source>
</evidence>
<gene>
    <name evidence="20" type="primary">cprA</name>
    <name evidence="23" type="ORF">H9Q72_012814</name>
</gene>
<comment type="similarity">
    <text evidence="20">In the N-terminal section; belongs to the flavodoxin family.</text>
</comment>
<evidence type="ECO:0000256" key="3">
    <source>
        <dbReference type="ARBA" id="ARBA00022630"/>
    </source>
</evidence>
<evidence type="ECO:0000256" key="10">
    <source>
        <dbReference type="ARBA" id="ARBA00022955"/>
    </source>
</evidence>
<organism evidence="23 24">
    <name type="scientific">Fusarium xylarioides</name>
    <dbReference type="NCBI Taxonomy" id="221167"/>
    <lineage>
        <taxon>Eukaryota</taxon>
        <taxon>Fungi</taxon>
        <taxon>Dikarya</taxon>
        <taxon>Ascomycota</taxon>
        <taxon>Pezizomycotina</taxon>
        <taxon>Sordariomycetes</taxon>
        <taxon>Hypocreomycetidae</taxon>
        <taxon>Hypocreales</taxon>
        <taxon>Nectriaceae</taxon>
        <taxon>Fusarium</taxon>
        <taxon>Fusarium fujikuroi species complex</taxon>
    </lineage>
</organism>
<feature type="binding site" evidence="20">
    <location>
        <position position="805"/>
    </location>
    <ligand>
        <name>NADP(+)</name>
        <dbReference type="ChEBI" id="CHEBI:58349"/>
    </ligand>
</feature>
<evidence type="ECO:0000256" key="13">
    <source>
        <dbReference type="ARBA" id="ARBA00023011"/>
    </source>
</evidence>
<evidence type="ECO:0000256" key="9">
    <source>
        <dbReference type="ARBA" id="ARBA00022857"/>
    </source>
</evidence>
<dbReference type="PROSITE" id="PS50902">
    <property type="entry name" value="FLAVODOXIN_LIKE"/>
    <property type="match status" value="1"/>
</dbReference>
<feature type="binding site" evidence="20">
    <location>
        <begin position="639"/>
        <end position="642"/>
    </location>
    <ligand>
        <name>FAD</name>
        <dbReference type="ChEBI" id="CHEBI:57692"/>
    </ligand>
</feature>
<keyword evidence="7 20" id="KW-0256">Endoplasmic reticulum</keyword>
<evidence type="ECO:0000256" key="19">
    <source>
        <dbReference type="ARBA" id="ARBA00049342"/>
    </source>
</evidence>
<comment type="caution">
    <text evidence="20">Lacks conserved residue(s) required for the propagation of feature annotation.</text>
</comment>
<evidence type="ECO:0000256" key="5">
    <source>
        <dbReference type="ARBA" id="ARBA00022692"/>
    </source>
</evidence>
<evidence type="ECO:0000313" key="23">
    <source>
        <dbReference type="EMBL" id="KAG5759057.1"/>
    </source>
</evidence>
<dbReference type="InterPro" id="IPR001709">
    <property type="entry name" value="Flavoprot_Pyr_Nucl_cyt_Rdtase"/>
</dbReference>
<keyword evidence="12 20" id="KW-0560">Oxidoreductase</keyword>
<feature type="domain" description="Flavodoxin-like" evidence="21">
    <location>
        <begin position="222"/>
        <end position="372"/>
    </location>
</feature>
<name>A0A9P7HGT7_9HYPO</name>
<accession>A0A9P7HGT7</accession>
<keyword evidence="1 20" id="KW-1003">Cell membrane</keyword>
<dbReference type="GO" id="GO:0005789">
    <property type="term" value="C:endoplasmic reticulum membrane"/>
    <property type="evidence" value="ECO:0007669"/>
    <property type="project" value="UniProtKB-SubCell"/>
</dbReference>
<reference evidence="23" key="1">
    <citation type="journal article" date="2020" name="bioRxiv">
        <title>Historical genomics reveals the evolutionary mechanisms behind multiple outbreaks of the host-specific coffee wilt pathogen Fusarium xylarioides.</title>
        <authorList>
            <person name="Peck D."/>
            <person name="Nowell R.W."/>
            <person name="Flood J."/>
            <person name="Ryan M.J."/>
            <person name="Barraclough T.G."/>
        </authorList>
    </citation>
    <scope>NUCLEOTIDE SEQUENCE</scope>
    <source>
        <strain evidence="23">IMI 127659i</strain>
    </source>
</reference>
<feature type="binding site" evidence="20">
    <location>
        <position position="701"/>
    </location>
    <ligand>
        <name>NADP(+)</name>
        <dbReference type="ChEBI" id="CHEBI:58349"/>
    </ligand>
</feature>
<evidence type="ECO:0000256" key="20">
    <source>
        <dbReference type="HAMAP-Rule" id="MF_03212"/>
    </source>
</evidence>
<dbReference type="Proteomes" id="UP000750502">
    <property type="component" value="Unassembled WGS sequence"/>
</dbReference>
<comment type="cofactor">
    <cofactor evidence="20">
        <name>FAD</name>
        <dbReference type="ChEBI" id="CHEBI:57692"/>
    </cofactor>
    <text evidence="20">Binds 1 FAD per monomer.</text>
</comment>
<protein>
    <recommendedName>
        <fullName evidence="20">NADPH--cytochrome P450 reductase</fullName>
        <shortName evidence="20">CPR</shortName>
        <shortName evidence="20">P450R</shortName>
        <ecNumber evidence="20">1.6.2.4</ecNumber>
    </recommendedName>
</protein>
<dbReference type="PRINTS" id="PR00369">
    <property type="entry name" value="FLAVODOXIN"/>
</dbReference>
<keyword evidence="8 20" id="KW-0274">FAD</keyword>
<dbReference type="InterPro" id="IPR029039">
    <property type="entry name" value="Flavoprotein-like_sf"/>
</dbReference>
<keyword evidence="13 20" id="KW-0756">Sterol biosynthesis</keyword>
<proteinExistence type="inferred from homology"/>
<comment type="similarity">
    <text evidence="20">Belongs to the NADPH--cytochrome P450 reductase family.</text>
</comment>
<evidence type="ECO:0000256" key="16">
    <source>
        <dbReference type="ARBA" id="ARBA00023136"/>
    </source>
</evidence>
<feature type="binding site" evidence="20">
    <location>
        <position position="448"/>
    </location>
    <ligand>
        <name>NADP(+)</name>
        <dbReference type="ChEBI" id="CHEBI:58349"/>
    </ligand>
</feature>
<dbReference type="PANTHER" id="PTHR19384">
    <property type="entry name" value="NITRIC OXIDE SYNTHASE-RELATED"/>
    <property type="match status" value="1"/>
</dbReference>
<dbReference type="SUPFAM" id="SSF52343">
    <property type="entry name" value="Ferredoxin reductase-like, C-terminal NADP-linked domain"/>
    <property type="match status" value="1"/>
</dbReference>
<sequence length="843" mass="93830">MATSTTRVANCSRALCAMLDEWQIMNRLFGVLDMWKASRDLITRISTERSAGKPIKKLDIGIQASQILCLTSFHVSEAIGFLSSKGILKRSAESEERLTFLAIRSWAAFTMIEIGRLSLEWMNTMRDKEKLATKTWKAKWKSDMLQNLAWASVATHWKSPIINSTDLIVLLSLLLGAIAYLSNGKLRKLFFPKPTTSEESTASKEDSLRSISHICNNTGKNCIIFYGSQTGTAENYAQKLAREASSRYGLDPMVADLEEYDYNDLSELSEQVVLMFVLATYGEGEPTDNAQDFYTYITGGEDGEQPDVDLQNVKYVAFGLGNSTYEHYNAMVRRVSKALDGLGAKNLAGVGEADDAAGTTEEDFLAWKQDMWPKLVQEFGLKERDVAYESTFGVLERDDLDASSPGVFLGEANAKHLDTSSANRQFSNTNPYIASITESREVFTSKDRNCIHMEIDLGDSGLSYETGDHVAIWPTNSEDQVTQLLNILGLSEKKDTVISIVSREATAKSPVPTPTTYATALRYYLEIAGPVSREFINVIAAFAPTDAAKAEAAKLGSDKVYFHEKISQKCLSLARVLSTLSGDQPWTKLPFSAIVEGLSKLQLRYYSISSSSHVQPSTVSITAAVESAEIQGRPDVFKGVATNYLLSLKQAQNQESQPRKYQLNGPREKYTGFKAPIHLRKSNFKLPKDSSRPVIMIGPGTGVAPFRGFVQERAALKKEGKSVAKSLLLFGCRRRDEDYLYESEWREHKNTLGDSFDIHVAFSRETKQKVYVQHLIKTHAEEVMDLIDNGAIVYVCGDAKHMARDVNSTLISIWADQRSISIESAAEKVKGLRDSARYQEDIW</sequence>
<evidence type="ECO:0000256" key="1">
    <source>
        <dbReference type="ARBA" id="ARBA00022475"/>
    </source>
</evidence>
<evidence type="ECO:0000256" key="14">
    <source>
        <dbReference type="ARBA" id="ARBA00023098"/>
    </source>
</evidence>
<keyword evidence="3 20" id="KW-0285">Flavoprotein</keyword>
<keyword evidence="2 20" id="KW-0444">Lipid biosynthesis</keyword>
<dbReference type="FunFam" id="1.20.990.10:FF:000009">
    <property type="entry name" value="NADPH--cytochrome P450 reductase"/>
    <property type="match status" value="1"/>
</dbReference>
<feature type="binding site" evidence="20">
    <location>
        <begin position="604"/>
        <end position="607"/>
    </location>
    <ligand>
        <name>FAD</name>
        <dbReference type="ChEBI" id="CHEBI:57692"/>
    </ligand>
</feature>
<dbReference type="GO" id="GO:0005741">
    <property type="term" value="C:mitochondrial outer membrane"/>
    <property type="evidence" value="ECO:0007669"/>
    <property type="project" value="UniProtKB-SubCell"/>
</dbReference>
<dbReference type="Pfam" id="PF00258">
    <property type="entry name" value="Flavodoxin_1"/>
    <property type="match status" value="1"/>
</dbReference>
<evidence type="ECO:0000256" key="7">
    <source>
        <dbReference type="ARBA" id="ARBA00022824"/>
    </source>
</evidence>
<keyword evidence="9 20" id="KW-0521">NADP</keyword>
<dbReference type="OrthoDB" id="1856718at2759"/>
<keyword evidence="6 20" id="KW-1000">Mitochondrion outer membrane</keyword>
<dbReference type="Pfam" id="PF00175">
    <property type="entry name" value="NAD_binding_1"/>
    <property type="match status" value="1"/>
</dbReference>
<comment type="function">
    <text evidence="20">This enzyme is required for electron transfer from NADP to cytochrome P450 in microsomes. It can also provide electron transfer to heme oxygenase and cytochrome B5. Involved in ergosterol biosynthesis.</text>
</comment>
<keyword evidence="10 20" id="KW-0752">Steroid biosynthesis</keyword>
<keyword evidence="4 20" id="KW-0288">FMN</keyword>
<dbReference type="PROSITE" id="PS51384">
    <property type="entry name" value="FAD_FR"/>
    <property type="match status" value="1"/>
</dbReference>
<dbReference type="FunFam" id="3.40.50.360:FF:000036">
    <property type="entry name" value="NADPH--cytochrome P450 reductase"/>
    <property type="match status" value="1"/>
</dbReference>
<dbReference type="CDD" id="cd06204">
    <property type="entry name" value="CYPOR"/>
    <property type="match status" value="1"/>
</dbReference>
<comment type="caution">
    <text evidence="23">The sequence shown here is derived from an EMBL/GenBank/DDBJ whole genome shotgun (WGS) entry which is preliminary data.</text>
</comment>
<evidence type="ECO:0000259" key="22">
    <source>
        <dbReference type="PROSITE" id="PS51384"/>
    </source>
</evidence>
<evidence type="ECO:0000256" key="15">
    <source>
        <dbReference type="ARBA" id="ARBA00023128"/>
    </source>
</evidence>
<feature type="binding site" evidence="20">
    <location>
        <begin position="769"/>
        <end position="773"/>
    </location>
    <ligand>
        <name>NADP(+)</name>
        <dbReference type="ChEBI" id="CHEBI:58349"/>
    </ligand>
</feature>
<feature type="domain" description="FAD-binding FR-type" evidence="22">
    <location>
        <begin position="429"/>
        <end position="687"/>
    </location>
</feature>
<comment type="catalytic activity">
    <reaction evidence="19 20">
        <text>2 oxidized [cytochrome P450] + NADPH = 2 reduced [cytochrome P450] + NADP(+) + H(+)</text>
        <dbReference type="Rhea" id="RHEA:24040"/>
        <dbReference type="Rhea" id="RHEA-COMP:14627"/>
        <dbReference type="Rhea" id="RHEA-COMP:14628"/>
        <dbReference type="ChEBI" id="CHEBI:15378"/>
        <dbReference type="ChEBI" id="CHEBI:55376"/>
        <dbReference type="ChEBI" id="CHEBI:57783"/>
        <dbReference type="ChEBI" id="CHEBI:58349"/>
        <dbReference type="ChEBI" id="CHEBI:60344"/>
        <dbReference type="EC" id="1.6.2.4"/>
    </reaction>
</comment>
<dbReference type="GO" id="GO:0010181">
    <property type="term" value="F:FMN binding"/>
    <property type="evidence" value="ECO:0007669"/>
    <property type="project" value="UniProtKB-UniRule"/>
</dbReference>
<evidence type="ECO:0000256" key="12">
    <source>
        <dbReference type="ARBA" id="ARBA00023002"/>
    </source>
</evidence>
<dbReference type="SUPFAM" id="SSF52218">
    <property type="entry name" value="Flavoproteins"/>
    <property type="match status" value="1"/>
</dbReference>
<keyword evidence="11 20" id="KW-1133">Transmembrane helix</keyword>
<dbReference type="InterPro" id="IPR023208">
    <property type="entry name" value="P450R"/>
</dbReference>
<dbReference type="InterPro" id="IPR008254">
    <property type="entry name" value="Flavodoxin/NO_synth"/>
</dbReference>
<dbReference type="Gene3D" id="3.40.50.80">
    <property type="entry name" value="Nucleotide-binding domain of ferredoxin-NADP reductase (FNR) module"/>
    <property type="match status" value="1"/>
</dbReference>
<evidence type="ECO:0000313" key="24">
    <source>
        <dbReference type="Proteomes" id="UP000750502"/>
    </source>
</evidence>
<dbReference type="EC" id="1.6.2.4" evidence="20"/>
<dbReference type="Pfam" id="PF00667">
    <property type="entry name" value="FAD_binding_1"/>
    <property type="match status" value="1"/>
</dbReference>
<dbReference type="InterPro" id="IPR001433">
    <property type="entry name" value="OxRdtase_FAD/NAD-bd"/>
</dbReference>
<dbReference type="InterPro" id="IPR003097">
    <property type="entry name" value="CysJ-like_FAD-binding"/>
</dbReference>
<feature type="transmembrane region" description="Helical" evidence="20">
    <location>
        <begin position="161"/>
        <end position="181"/>
    </location>
</feature>
<dbReference type="PANTHER" id="PTHR19384:SF17">
    <property type="entry name" value="NADPH--CYTOCHROME P450 REDUCTASE"/>
    <property type="match status" value="1"/>
</dbReference>
<dbReference type="InterPro" id="IPR001094">
    <property type="entry name" value="Flavdoxin-like"/>
</dbReference>
<dbReference type="GO" id="GO:0003958">
    <property type="term" value="F:NADPH-hemoprotein reductase activity"/>
    <property type="evidence" value="ECO:0007669"/>
    <property type="project" value="UniProtKB-UniRule"/>
</dbReference>
<feature type="binding site" evidence="20">
    <location>
        <begin position="279"/>
        <end position="282"/>
    </location>
    <ligand>
        <name>FMN</name>
        <dbReference type="ChEBI" id="CHEBI:58210"/>
    </ligand>
</feature>
<keyword evidence="18 20" id="KW-0753">Steroid metabolism</keyword>
<dbReference type="GO" id="GO:0005829">
    <property type="term" value="C:cytosol"/>
    <property type="evidence" value="ECO:0007669"/>
    <property type="project" value="TreeGrafter"/>
</dbReference>
<dbReference type="InterPro" id="IPR017938">
    <property type="entry name" value="Riboflavin_synthase-like_b-brl"/>
</dbReference>
<feature type="binding site" evidence="20">
    <location>
        <begin position="320"/>
        <end position="329"/>
    </location>
    <ligand>
        <name>FMN</name>
        <dbReference type="ChEBI" id="CHEBI:58210"/>
    </ligand>
</feature>
<dbReference type="FunFam" id="3.40.50.80:FF:000001">
    <property type="entry name" value="NADPH--cytochrome P450 reductase 1"/>
    <property type="match status" value="1"/>
</dbReference>
<comment type="cofactor">
    <cofactor evidence="20">
        <name>FMN</name>
        <dbReference type="ChEBI" id="CHEBI:58210"/>
    </cofactor>
    <text evidence="20">Binds 1 FMN per monomer.</text>
</comment>
<feature type="binding site" evidence="20">
    <location>
        <position position="355"/>
    </location>
    <ligand>
        <name>FMN</name>
        <dbReference type="ChEBI" id="CHEBI:58210"/>
    </ligand>
</feature>
<dbReference type="HAMAP" id="MF_03212">
    <property type="entry name" value="NCPR"/>
    <property type="match status" value="1"/>
</dbReference>
<dbReference type="GO" id="GO:0005886">
    <property type="term" value="C:plasma membrane"/>
    <property type="evidence" value="ECO:0007669"/>
    <property type="project" value="UniProtKB-SubCell"/>
</dbReference>